<comment type="caution">
    <text evidence="4">The sequence shown here is derived from an EMBL/GenBank/DDBJ whole genome shotgun (WGS) entry which is preliminary data.</text>
</comment>
<evidence type="ECO:0000313" key="4">
    <source>
        <dbReference type="EMBL" id="RDS81391.1"/>
    </source>
</evidence>
<dbReference type="InterPro" id="IPR029033">
    <property type="entry name" value="His_PPase_superfam"/>
</dbReference>
<dbReference type="InterPro" id="IPR033379">
    <property type="entry name" value="Acid_Pase_AS"/>
</dbReference>
<evidence type="ECO:0000313" key="5">
    <source>
        <dbReference type="Proteomes" id="UP000255334"/>
    </source>
</evidence>
<dbReference type="PANTHER" id="PTHR11567">
    <property type="entry name" value="ACID PHOSPHATASE-RELATED"/>
    <property type="match status" value="1"/>
</dbReference>
<evidence type="ECO:0000256" key="1">
    <source>
        <dbReference type="ARBA" id="ARBA00005375"/>
    </source>
</evidence>
<dbReference type="Gene3D" id="3.40.50.1240">
    <property type="entry name" value="Phosphoglycerate mutase-like"/>
    <property type="match status" value="2"/>
</dbReference>
<dbReference type="InterPro" id="IPR050645">
    <property type="entry name" value="Histidine_acid_phosphatase"/>
</dbReference>
<dbReference type="AlphaFoldDB" id="A0A370WZE4"/>
<keyword evidence="3" id="KW-0732">Signal</keyword>
<dbReference type="GO" id="GO:0050308">
    <property type="term" value="F:sugar-phosphatase activity"/>
    <property type="evidence" value="ECO:0007669"/>
    <property type="project" value="TreeGrafter"/>
</dbReference>
<dbReference type="CDD" id="cd07061">
    <property type="entry name" value="HP_HAP_like"/>
    <property type="match status" value="1"/>
</dbReference>
<sequence>MALFSGDRHMRLRMRTWFRKGRVCLLALFGLCGMAHASDTQNPGDLRLVVVLSRHGVRSPTTAPESLDAFSSKPWPTWPVPPGYLTPHGKQLMSLMGHWYRAYYARAGLLSDHGCLTSSVYVVADDEERTLESAHGLMDGFDPGCAVDVHPSAKQGSDALFSHAASGASDDDRAEAVAAVLGRVGGDPARLALAHAGLLKQMQAILLDCAPHTCGDAQAAGKKILLDQPASITATHGDGLVSIKSPLHNASTFAENFFLEYVQGMPMSDVAWGRISPIQLGQLLTLHTSFSDIELHTPIIARAYAGQLATRILATLQQATDSHALPNAIGAAQSKMVFLVGHDTNIETLAGLLNLHWMLPEQPADPAFTGGALVFELRSTGVPARYIVNAYYASQSMEQMRNSTALDMAHPPQIAPIFIPGCSSAGPRYDCRLDRLAKLIAQASGSRSVH</sequence>
<dbReference type="PANTHER" id="PTHR11567:SF110">
    <property type="entry name" value="2-PHOSPHOXYLOSE PHOSPHATASE 1"/>
    <property type="match status" value="1"/>
</dbReference>
<dbReference type="Proteomes" id="UP000255334">
    <property type="component" value="Unassembled WGS sequence"/>
</dbReference>
<dbReference type="Pfam" id="PF00328">
    <property type="entry name" value="His_Phos_2"/>
    <property type="match status" value="1"/>
</dbReference>
<gene>
    <name evidence="4" type="ORF">DWU99_17100</name>
</gene>
<proteinExistence type="inferred from homology"/>
<dbReference type="InterPro" id="IPR000560">
    <property type="entry name" value="His_Pase_clade-2"/>
</dbReference>
<dbReference type="GO" id="GO:0030288">
    <property type="term" value="C:outer membrane-bounded periplasmic space"/>
    <property type="evidence" value="ECO:0007669"/>
    <property type="project" value="TreeGrafter"/>
</dbReference>
<keyword evidence="5" id="KW-1185">Reference proteome</keyword>
<feature type="chain" id="PRO_5017050784" evidence="3">
    <location>
        <begin position="38"/>
        <end position="450"/>
    </location>
</feature>
<accession>A0A370WZE4</accession>
<keyword evidence="2" id="KW-0378">Hydrolase</keyword>
<dbReference type="SUPFAM" id="SSF53254">
    <property type="entry name" value="Phosphoglycerate mutase-like"/>
    <property type="match status" value="1"/>
</dbReference>
<dbReference type="PROSITE" id="PS00616">
    <property type="entry name" value="HIS_ACID_PHOSPHAT_1"/>
    <property type="match status" value="1"/>
</dbReference>
<organism evidence="4 5">
    <name type="scientific">Dyella psychrodurans</name>
    <dbReference type="NCBI Taxonomy" id="1927960"/>
    <lineage>
        <taxon>Bacteria</taxon>
        <taxon>Pseudomonadati</taxon>
        <taxon>Pseudomonadota</taxon>
        <taxon>Gammaproteobacteria</taxon>
        <taxon>Lysobacterales</taxon>
        <taxon>Rhodanobacteraceae</taxon>
        <taxon>Dyella</taxon>
    </lineage>
</organism>
<evidence type="ECO:0000256" key="3">
    <source>
        <dbReference type="SAM" id="SignalP"/>
    </source>
</evidence>
<dbReference type="EMBL" id="QRBF01000007">
    <property type="protein sequence ID" value="RDS81391.1"/>
    <property type="molecule type" value="Genomic_DNA"/>
</dbReference>
<comment type="similarity">
    <text evidence="1">Belongs to the histidine acid phosphatase family.</text>
</comment>
<feature type="signal peptide" evidence="3">
    <location>
        <begin position="1"/>
        <end position="37"/>
    </location>
</feature>
<evidence type="ECO:0000256" key="2">
    <source>
        <dbReference type="ARBA" id="ARBA00022801"/>
    </source>
</evidence>
<reference evidence="4 5" key="1">
    <citation type="submission" date="2018-07" db="EMBL/GenBank/DDBJ databases">
        <title>Dyella monticola sp. nov. and Dyella psychrodurans sp. nov. isolated from monsoon evergreen broad-leaved forest soil of Dinghu Mountain, China.</title>
        <authorList>
            <person name="Gao Z."/>
            <person name="Qiu L."/>
        </authorList>
    </citation>
    <scope>NUCLEOTIDE SEQUENCE [LARGE SCALE GENOMIC DNA]</scope>
    <source>
        <strain evidence="4 5">4MSK11</strain>
    </source>
</reference>
<protein>
    <submittedName>
        <fullName evidence="4">Histidine-type phosphatase</fullName>
    </submittedName>
</protein>
<name>A0A370WZE4_9GAMM</name>